<keyword evidence="3" id="KW-1185">Reference proteome</keyword>
<dbReference type="Proteomes" id="UP000288216">
    <property type="component" value="Unassembled WGS sequence"/>
</dbReference>
<protein>
    <recommendedName>
        <fullName evidence="1">WAPL domain-containing protein</fullName>
    </recommendedName>
</protein>
<organism evidence="2 3">
    <name type="scientific">Scyliorhinus torazame</name>
    <name type="common">Cloudy catshark</name>
    <name type="synonym">Catulus torazame</name>
    <dbReference type="NCBI Taxonomy" id="75743"/>
    <lineage>
        <taxon>Eukaryota</taxon>
        <taxon>Metazoa</taxon>
        <taxon>Chordata</taxon>
        <taxon>Craniata</taxon>
        <taxon>Vertebrata</taxon>
        <taxon>Chondrichthyes</taxon>
        <taxon>Elasmobranchii</taxon>
        <taxon>Galeomorphii</taxon>
        <taxon>Galeoidea</taxon>
        <taxon>Carcharhiniformes</taxon>
        <taxon>Scyliorhinidae</taxon>
        <taxon>Scyliorhinus</taxon>
    </lineage>
</organism>
<reference evidence="2 3" key="1">
    <citation type="journal article" date="2018" name="Nat. Ecol. Evol.">
        <title>Shark genomes provide insights into elasmobranch evolution and the origin of vertebrates.</title>
        <authorList>
            <person name="Hara Y"/>
            <person name="Yamaguchi K"/>
            <person name="Onimaru K"/>
            <person name="Kadota M"/>
            <person name="Koyanagi M"/>
            <person name="Keeley SD"/>
            <person name="Tatsumi K"/>
            <person name="Tanaka K"/>
            <person name="Motone F"/>
            <person name="Kageyama Y"/>
            <person name="Nozu R"/>
            <person name="Adachi N"/>
            <person name="Nishimura O"/>
            <person name="Nakagawa R"/>
            <person name="Tanegashima C"/>
            <person name="Kiyatake I"/>
            <person name="Matsumoto R"/>
            <person name="Murakumo K"/>
            <person name="Nishida K"/>
            <person name="Terakita A"/>
            <person name="Kuratani S"/>
            <person name="Sato K"/>
            <person name="Hyodo S Kuraku.S."/>
        </authorList>
    </citation>
    <scope>NUCLEOTIDE SEQUENCE [LARGE SCALE GENOMIC DNA]</scope>
</reference>
<evidence type="ECO:0000259" key="1">
    <source>
        <dbReference type="PROSITE" id="PS51271"/>
    </source>
</evidence>
<comment type="caution">
    <text evidence="2">The sequence shown here is derived from an EMBL/GenBank/DDBJ whole genome shotgun (WGS) entry which is preliminary data.</text>
</comment>
<dbReference type="PROSITE" id="PS51271">
    <property type="entry name" value="WAPL"/>
    <property type="match status" value="1"/>
</dbReference>
<dbReference type="EMBL" id="BFAA01156698">
    <property type="protein sequence ID" value="GCB85384.1"/>
    <property type="molecule type" value="Genomic_DNA"/>
</dbReference>
<dbReference type="Gene3D" id="1.25.10.10">
    <property type="entry name" value="Leucine-rich Repeat Variant"/>
    <property type="match status" value="1"/>
</dbReference>
<name>A0A401QJ51_SCYTO</name>
<accession>A0A401QJ51</accession>
<gene>
    <name evidence="2" type="ORF">scyTo_0026085</name>
</gene>
<evidence type="ECO:0000313" key="2">
    <source>
        <dbReference type="EMBL" id="GCB85384.1"/>
    </source>
</evidence>
<proteinExistence type="predicted"/>
<dbReference type="OrthoDB" id="78088at2759"/>
<dbReference type="InterPro" id="IPR012502">
    <property type="entry name" value="WAPL_dom"/>
</dbReference>
<feature type="non-terminal residue" evidence="2">
    <location>
        <position position="1"/>
    </location>
</feature>
<dbReference type="InterPro" id="IPR011989">
    <property type="entry name" value="ARM-like"/>
</dbReference>
<sequence>WGSTKTGEQDDLISTTMNCVLQVPQYIPQEQRFDIRVLVRNM</sequence>
<evidence type="ECO:0000313" key="3">
    <source>
        <dbReference type="Proteomes" id="UP000288216"/>
    </source>
</evidence>
<dbReference type="STRING" id="75743.A0A401QJ51"/>
<feature type="domain" description="WAPL" evidence="1">
    <location>
        <begin position="1"/>
        <end position="42"/>
    </location>
</feature>
<dbReference type="AlphaFoldDB" id="A0A401QJ51"/>